<evidence type="ECO:0000256" key="1">
    <source>
        <dbReference type="SAM" id="MobiDB-lite"/>
    </source>
</evidence>
<proteinExistence type="predicted"/>
<feature type="region of interest" description="Disordered" evidence="1">
    <location>
        <begin position="1"/>
        <end position="194"/>
    </location>
</feature>
<dbReference type="Proteomes" id="UP000054007">
    <property type="component" value="Unassembled WGS sequence"/>
</dbReference>
<evidence type="ECO:0008006" key="4">
    <source>
        <dbReference type="Google" id="ProtNLM"/>
    </source>
</evidence>
<protein>
    <recommendedName>
        <fullName evidence="4">Pal1-domain-containing protein</fullName>
    </recommendedName>
</protein>
<feature type="compositionally biased region" description="Basic and acidic residues" evidence="1">
    <location>
        <begin position="447"/>
        <end position="461"/>
    </location>
</feature>
<feature type="region of interest" description="Disordered" evidence="1">
    <location>
        <begin position="261"/>
        <end position="385"/>
    </location>
</feature>
<keyword evidence="3" id="KW-1185">Reference proteome</keyword>
<reference evidence="2 3" key="1">
    <citation type="journal article" date="2015" name="Fungal Genet. Biol.">
        <title>Evolution of novel wood decay mechanisms in Agaricales revealed by the genome sequences of Fistulina hepatica and Cylindrobasidium torrendii.</title>
        <authorList>
            <person name="Floudas D."/>
            <person name="Held B.W."/>
            <person name="Riley R."/>
            <person name="Nagy L.G."/>
            <person name="Koehler G."/>
            <person name="Ransdell A.S."/>
            <person name="Younus H."/>
            <person name="Chow J."/>
            <person name="Chiniquy J."/>
            <person name="Lipzen A."/>
            <person name="Tritt A."/>
            <person name="Sun H."/>
            <person name="Haridas S."/>
            <person name="LaButti K."/>
            <person name="Ohm R.A."/>
            <person name="Kues U."/>
            <person name="Blanchette R.A."/>
            <person name="Grigoriev I.V."/>
            <person name="Minto R.E."/>
            <person name="Hibbett D.S."/>
        </authorList>
    </citation>
    <scope>NUCLEOTIDE SEQUENCE [LARGE SCALE GENOMIC DNA]</scope>
    <source>
        <strain evidence="2 3">FP15055 ss-10</strain>
    </source>
</reference>
<dbReference type="OrthoDB" id="2536714at2759"/>
<feature type="compositionally biased region" description="Polar residues" evidence="1">
    <location>
        <begin position="164"/>
        <end position="183"/>
    </location>
</feature>
<evidence type="ECO:0000313" key="3">
    <source>
        <dbReference type="Proteomes" id="UP000054007"/>
    </source>
</evidence>
<dbReference type="AlphaFoldDB" id="A0A0D7BB31"/>
<gene>
    <name evidence="2" type="ORF">CYLTODRAFT_490659</name>
</gene>
<feature type="compositionally biased region" description="Low complexity" evidence="1">
    <location>
        <begin position="13"/>
        <end position="33"/>
    </location>
</feature>
<feature type="compositionally biased region" description="Low complexity" evidence="1">
    <location>
        <begin position="109"/>
        <end position="118"/>
    </location>
</feature>
<organism evidence="2 3">
    <name type="scientific">Cylindrobasidium torrendii FP15055 ss-10</name>
    <dbReference type="NCBI Taxonomy" id="1314674"/>
    <lineage>
        <taxon>Eukaryota</taxon>
        <taxon>Fungi</taxon>
        <taxon>Dikarya</taxon>
        <taxon>Basidiomycota</taxon>
        <taxon>Agaricomycotina</taxon>
        <taxon>Agaricomycetes</taxon>
        <taxon>Agaricomycetidae</taxon>
        <taxon>Agaricales</taxon>
        <taxon>Marasmiineae</taxon>
        <taxon>Physalacriaceae</taxon>
        <taxon>Cylindrobasidium</taxon>
    </lineage>
</organism>
<feature type="compositionally biased region" description="Polar residues" evidence="1">
    <location>
        <begin position="128"/>
        <end position="148"/>
    </location>
</feature>
<dbReference type="EMBL" id="KN880527">
    <property type="protein sequence ID" value="KIY67379.1"/>
    <property type="molecule type" value="Genomic_DNA"/>
</dbReference>
<accession>A0A0D7BB31</accession>
<feature type="compositionally biased region" description="Basic and acidic residues" evidence="1">
    <location>
        <begin position="279"/>
        <end position="288"/>
    </location>
</feature>
<feature type="compositionally biased region" description="Basic and acidic residues" evidence="1">
    <location>
        <begin position="55"/>
        <end position="87"/>
    </location>
</feature>
<feature type="region of interest" description="Disordered" evidence="1">
    <location>
        <begin position="415"/>
        <end position="491"/>
    </location>
</feature>
<sequence length="491" mass="54652">MSRRQRGPPSRPSSPSMTPPLSASTSNSNTSASPPYPTTPRRQSRYPELGRGTPRRTDTSHTYDRLEDLLRDAGYKETRVFTPESERMPPAPGPQKTLRPVGSVVNFISGLTSLGRSSSLREKEPRPRSTTPSRSNTFTHKPKQSSLPEDSPKQVHPSRHMFYNYSNDSFTSARSQPNLSRRNLPQPSPLIQPQPSRATAYLRHMASVSSMPARPSSTPAHQLTFNHQHLNAARFQEHDPAHPPLPQTWLQTVAQAVMHGGIGYVGGPQQPAEAVQSDTRGRRTDRQSLRPPDLVSRMSSRRAGRSESEVSRTRVVCHSAPGSRANSSTREDRNPNKKRKDASKSVVPSLAKTRVEDEQEWAQKPGQPSTRNPVQWGLGGIVDDVSDDDDDSDLDLRQILFPAKRQNSIRSLRKHLPELSAPQPRSGLISRVASGLSTTDYGQWDGYEDHPRPEPGRRRSVEDDDDESGLRSRGSLNGRSRSRRGLPTVWS</sequence>
<name>A0A0D7BB31_9AGAR</name>
<evidence type="ECO:0000313" key="2">
    <source>
        <dbReference type="EMBL" id="KIY67379.1"/>
    </source>
</evidence>